<sequence>MATAETRPAGYTISLFISKKTPERKEKVGYDERTFPAETVELARVELRGSDLEALLSDTKEHIDLVRPEERYH</sequence>
<evidence type="ECO:0000313" key="1">
    <source>
        <dbReference type="EMBL" id="AXH47360.1"/>
    </source>
</evidence>
<dbReference type="KEGG" id="vg:54997714"/>
<evidence type="ECO:0000313" key="2">
    <source>
        <dbReference type="Proteomes" id="UP000260367"/>
    </source>
</evidence>
<protein>
    <submittedName>
        <fullName evidence="1">Uncharacterized protein</fullName>
    </submittedName>
</protein>
<dbReference type="Proteomes" id="UP000260367">
    <property type="component" value="Segment"/>
</dbReference>
<name>A0A345KWF8_9CAUD</name>
<dbReference type="GeneID" id="54997714"/>
<accession>A0A345KWF8</accession>
<dbReference type="EMBL" id="MH509447">
    <property type="protein sequence ID" value="AXH47360.1"/>
    <property type="molecule type" value="Genomic_DNA"/>
</dbReference>
<keyword evidence="2" id="KW-1185">Reference proteome</keyword>
<reference evidence="2" key="1">
    <citation type="submission" date="2018-06" db="EMBL/GenBank/DDBJ databases">
        <authorList>
            <person name="Zhirakovskaya E."/>
        </authorList>
    </citation>
    <scope>NUCLEOTIDE SEQUENCE [LARGE SCALE GENOMIC DNA]</scope>
</reference>
<organism evidence="1 2">
    <name type="scientific">Microbacterium phage Eden</name>
    <dbReference type="NCBI Taxonomy" id="2250289"/>
    <lineage>
        <taxon>Viruses</taxon>
        <taxon>Duplodnaviria</taxon>
        <taxon>Heunggongvirae</taxon>
        <taxon>Uroviricota</taxon>
        <taxon>Caudoviricetes</taxon>
        <taxon>Edenvirus</taxon>
        <taxon>Edenvirus eden</taxon>
    </lineage>
</organism>
<gene>
    <name evidence="1" type="primary">65</name>
    <name evidence="1" type="ORF">SEA_EDEN_65</name>
</gene>
<proteinExistence type="predicted"/>
<dbReference type="RefSeq" id="YP_009806844.1">
    <property type="nucleotide sequence ID" value="NC_048017.1"/>
</dbReference>